<evidence type="ECO:0000313" key="4">
    <source>
        <dbReference type="EMBL" id="OCX46695.1"/>
    </source>
</evidence>
<evidence type="ECO:0000313" key="10">
    <source>
        <dbReference type="Proteomes" id="UP000276940"/>
    </source>
</evidence>
<dbReference type="AlphaFoldDB" id="A0A073JRS8"/>
<dbReference type="EMBL" id="QAZN01000001">
    <property type="protein sequence ID" value="PTV05127.1"/>
    <property type="molecule type" value="Genomic_DNA"/>
</dbReference>
<reference evidence="5" key="3">
    <citation type="journal article" date="2018" name="Genome Announc.">
        <title>Fifty-Six Draft Genome Sequences of 10 Lactobacillus Species from 22 Commercial Dietary Supplements.</title>
        <authorList>
            <person name="Gangiredla J."/>
            <person name="Barnaba T.J."/>
            <person name="Mammel M.K."/>
            <person name="Lacher D.W."/>
            <person name="Elkins C.A."/>
            <person name="Lampel K.A."/>
            <person name="Whitehouse C.A."/>
            <person name="Tartera C."/>
        </authorList>
    </citation>
    <scope>NUCLEOTIDE SEQUENCE</scope>
    <source>
        <strain evidence="5">DS12_10</strain>
    </source>
</reference>
<evidence type="ECO:0000313" key="5">
    <source>
        <dbReference type="EMBL" id="PTV05127.1"/>
    </source>
</evidence>
<comment type="caution">
    <text evidence="2">The sequence shown here is derived from an EMBL/GenBank/DDBJ whole genome shotgun (WGS) entry which is preliminary data.</text>
</comment>
<dbReference type="Proteomes" id="UP000095141">
    <property type="component" value="Unassembled WGS sequence"/>
</dbReference>
<evidence type="ECO:0000313" key="9">
    <source>
        <dbReference type="Proteomes" id="UP000244083"/>
    </source>
</evidence>
<dbReference type="Proteomes" id="UP000244083">
    <property type="component" value="Unassembled WGS sequence"/>
</dbReference>
<dbReference type="Proteomes" id="UP000460207">
    <property type="component" value="Unassembled WGS sequence"/>
</dbReference>
<dbReference type="Proteomes" id="UP000027731">
    <property type="component" value="Unassembled WGS sequence"/>
</dbReference>
<dbReference type="Proteomes" id="UP000276940">
    <property type="component" value="Unassembled WGS sequence"/>
</dbReference>
<sequence length="143" mass="16695">MKKRAFTLVEATCALIISSLVIINISLVTTSMRQVSKMNLESTITWHLFLRELESVNHRFELIEVRDNRLLLYSQTTDQKYELRENHALYLTCQDKGGYMPLLDNIKNHEYSFTQLDSQRVLIKVTRKNGEKASAIVKFYPPK</sequence>
<reference evidence="4 8" key="2">
    <citation type="submission" date="2016-08" db="EMBL/GenBank/DDBJ databases">
        <title>Probiotic bacterium isolated from chicken gut.</title>
        <authorList>
            <person name="Levy J.L."/>
            <person name="Hassan H.M."/>
            <person name="Mendoza M.A."/>
        </authorList>
    </citation>
    <scope>NUCLEOTIDE SEQUENCE [LARGE SCALE GENOMIC DNA]</scope>
    <source>
        <strain evidence="4 8">P43</strain>
    </source>
</reference>
<reference evidence="2 7" key="1">
    <citation type="submission" date="2014-06" db="EMBL/GenBank/DDBJ databases">
        <title>Genetic determinant of reutericyclin biosynthesis of Lactobacillus reuteri.</title>
        <authorList>
            <person name="Lin X."/>
            <person name="Duar R."/>
            <person name="Walter J."/>
            <person name="Gaenzle M."/>
        </authorList>
    </citation>
    <scope>NUCLEOTIDE SEQUENCE [LARGE SCALE GENOMIC DNA]</scope>
    <source>
        <strain evidence="2 7">LTH2584</strain>
    </source>
</reference>
<evidence type="ECO:0008006" key="12">
    <source>
        <dbReference type="Google" id="ProtNLM"/>
    </source>
</evidence>
<dbReference type="RefSeq" id="WP_003666721.1">
    <property type="nucleotide sequence ID" value="NZ_JAJGVW010000132.1"/>
</dbReference>
<evidence type="ECO:0000256" key="1">
    <source>
        <dbReference type="SAM" id="Phobius"/>
    </source>
</evidence>
<gene>
    <name evidence="4" type="ORF">BFD03_09585</name>
    <name evidence="6" type="ORF">C5O77_06440</name>
    <name evidence="5" type="ORF">DB325_00040</name>
    <name evidence="3" type="ORF">GIX76_09565</name>
    <name evidence="2" type="ORF">LR3_10615</name>
</gene>
<feature type="transmembrane region" description="Helical" evidence="1">
    <location>
        <begin position="6"/>
        <end position="28"/>
    </location>
</feature>
<evidence type="ECO:0000313" key="7">
    <source>
        <dbReference type="Proteomes" id="UP000027731"/>
    </source>
</evidence>
<reference evidence="6 10" key="4">
    <citation type="journal article" date="2018" name="J Appl Environ Microbiol">
        <title>The gut symbionts Lactobacillus reuteri R2lc and 2010 encode a polyketide synthase cluster that activates the mammalian aryl-hydrocarbon receptor.</title>
        <authorList>
            <person name="Ozcam M."/>
            <person name="Roos S."/>
            <person name="Van Pijkeren J.P."/>
        </authorList>
    </citation>
    <scope>NUCLEOTIDE SEQUENCE [LARGE SCALE GENOMIC DNA]</scope>
    <source>
        <strain evidence="6 10">R2lc</strain>
    </source>
</reference>
<reference evidence="9" key="5">
    <citation type="submission" date="2018-04" db="EMBL/GenBank/DDBJ databases">
        <title>Draft Genome Sequences of 10 Lactobacillus Species from 22 Commercial Probiotic Products.</title>
        <authorList>
            <person name="Gangiredla J."/>
            <person name="Barnaba T.J."/>
            <person name="Mammel M.K."/>
            <person name="Lacher D.W."/>
            <person name="Elkins C.A."/>
            <person name="Lampel K.A."/>
            <person name="Whitehouse C.A."/>
            <person name="Tartera C."/>
        </authorList>
    </citation>
    <scope>NUCLEOTIDE SEQUENCE [LARGE SCALE GENOMIC DNA]</scope>
    <source>
        <strain evidence="9">DS12_10</strain>
    </source>
</reference>
<evidence type="ECO:0000313" key="8">
    <source>
        <dbReference type="Proteomes" id="UP000095141"/>
    </source>
</evidence>
<dbReference type="EMBL" id="MCNS01000024">
    <property type="protein sequence ID" value="OCX46695.1"/>
    <property type="molecule type" value="Genomic_DNA"/>
</dbReference>
<keyword evidence="1" id="KW-1133">Transmembrane helix</keyword>
<organism evidence="2 7">
    <name type="scientific">Limosilactobacillus reuteri</name>
    <name type="common">Lactobacillus reuteri</name>
    <dbReference type="NCBI Taxonomy" id="1598"/>
    <lineage>
        <taxon>Bacteria</taxon>
        <taxon>Bacillati</taxon>
        <taxon>Bacillota</taxon>
        <taxon>Bacilli</taxon>
        <taxon>Lactobacillales</taxon>
        <taxon>Lactobacillaceae</taxon>
        <taxon>Limosilactobacillus</taxon>
    </lineage>
</organism>
<evidence type="ECO:0000313" key="3">
    <source>
        <dbReference type="EMBL" id="MRG90221.1"/>
    </source>
</evidence>
<protein>
    <recommendedName>
        <fullName evidence="12">Competence protein ComGF</fullName>
    </recommendedName>
</protein>
<dbReference type="InterPro" id="IPR016977">
    <property type="entry name" value="ComGF"/>
</dbReference>
<dbReference type="EMBL" id="PTLS01000028">
    <property type="protein sequence ID" value="RMX25183.1"/>
    <property type="molecule type" value="Genomic_DNA"/>
</dbReference>
<keyword evidence="1" id="KW-0812">Transmembrane</keyword>
<reference evidence="3 11" key="6">
    <citation type="submission" date="2019-11" db="EMBL/GenBank/DDBJ databases">
        <title>Draft genome sequence of 12 host-associated Lactobacillus reuteri rodent strains.</title>
        <authorList>
            <person name="Zhang S."/>
            <person name="Ozcam M."/>
            <person name="Van Pijkeren J.P."/>
        </authorList>
    </citation>
    <scope>NUCLEOTIDE SEQUENCE [LARGE SCALE GENOMIC DNA]</scope>
    <source>
        <strain evidence="3 11">N4I</strain>
    </source>
</reference>
<dbReference type="PATRIC" id="fig|1598.90.peg.78"/>
<keyword evidence="1" id="KW-0472">Membrane</keyword>
<dbReference type="EMBL" id="JOSX01000002">
    <property type="protein sequence ID" value="KEK16813.1"/>
    <property type="molecule type" value="Genomic_DNA"/>
</dbReference>
<evidence type="ECO:0000313" key="6">
    <source>
        <dbReference type="EMBL" id="RMX25183.1"/>
    </source>
</evidence>
<evidence type="ECO:0000313" key="11">
    <source>
        <dbReference type="Proteomes" id="UP000460207"/>
    </source>
</evidence>
<evidence type="ECO:0000313" key="2">
    <source>
        <dbReference type="EMBL" id="KEK16813.1"/>
    </source>
</evidence>
<proteinExistence type="predicted"/>
<dbReference type="EMBL" id="WJND01000025">
    <property type="protein sequence ID" value="MRG90221.1"/>
    <property type="molecule type" value="Genomic_DNA"/>
</dbReference>
<dbReference type="Pfam" id="PF15980">
    <property type="entry name" value="ComGF"/>
    <property type="match status" value="1"/>
</dbReference>
<name>A0A073JRS8_LIMRT</name>
<accession>A0A073JRS8</accession>